<evidence type="ECO:0000313" key="1">
    <source>
        <dbReference type="EMBL" id="ABB29154.1"/>
    </source>
</evidence>
<name>Q3APC1_CHLCH</name>
<gene>
    <name evidence="1" type="ordered locus">Cag_1904</name>
</gene>
<protein>
    <recommendedName>
        <fullName evidence="2">Prevent-host-death family protein</fullName>
    </recommendedName>
</protein>
<evidence type="ECO:0008006" key="2">
    <source>
        <dbReference type="Google" id="ProtNLM"/>
    </source>
</evidence>
<dbReference type="HOGENOM" id="CLU_195982_1_1_10"/>
<dbReference type="OrthoDB" id="583370at2"/>
<reference evidence="1" key="1">
    <citation type="submission" date="2005-08" db="EMBL/GenBank/DDBJ databases">
        <title>Complete sequence of Chlorobium chlorochromatii CaD3.</title>
        <authorList>
            <person name="Copeland A."/>
            <person name="Lucas S."/>
            <person name="Lapidus A."/>
            <person name="Barry K."/>
            <person name="Detter J.C."/>
            <person name="Glavina T."/>
            <person name="Hammon N."/>
            <person name="Israni S."/>
            <person name="Pitluck S."/>
            <person name="Bryant D."/>
            <person name="Schmutz J."/>
            <person name="Larimer F."/>
            <person name="Land M."/>
            <person name="Kyrpides N."/>
            <person name="Ivanova N."/>
            <person name="Richardson P."/>
        </authorList>
    </citation>
    <scope>NUCLEOTIDE SEQUENCE [LARGE SCALE GENOMIC DNA]</scope>
    <source>
        <strain evidence="1">CaD3</strain>
    </source>
</reference>
<sequence>MLNVTEIHPEYVTDMNGVKKSVILSLSDFYALLENLDDLAAIAERKDEPTMSHQQVVEELVLDSSLRSE</sequence>
<organism evidence="1">
    <name type="scientific">Chlorobium chlorochromatii (strain CaD3)</name>
    <dbReference type="NCBI Taxonomy" id="340177"/>
    <lineage>
        <taxon>Bacteria</taxon>
        <taxon>Pseudomonadati</taxon>
        <taxon>Chlorobiota</taxon>
        <taxon>Chlorobiia</taxon>
        <taxon>Chlorobiales</taxon>
        <taxon>Chlorobiaceae</taxon>
        <taxon>Chlorobium/Pelodictyon group</taxon>
        <taxon>Chlorobium</taxon>
    </lineage>
</organism>
<proteinExistence type="predicted"/>
<dbReference type="EMBL" id="CP000108">
    <property type="protein sequence ID" value="ABB29154.1"/>
    <property type="molecule type" value="Genomic_DNA"/>
</dbReference>
<accession>Q3APC1</accession>
<dbReference type="STRING" id="340177.Cag_1904"/>
<dbReference type="KEGG" id="cch:Cag_1904"/>
<dbReference type="AlphaFoldDB" id="Q3APC1"/>